<keyword evidence="2" id="KW-1185">Reference proteome</keyword>
<gene>
    <name evidence="1" type="ORF">HF200_15275</name>
</gene>
<dbReference type="EMBL" id="JAAXMD010000126">
    <property type="protein sequence ID" value="NKQ25764.1"/>
    <property type="molecule type" value="Genomic_DNA"/>
</dbReference>
<evidence type="ECO:0000313" key="2">
    <source>
        <dbReference type="Proteomes" id="UP000744032"/>
    </source>
</evidence>
<dbReference type="Gene3D" id="3.40.640.10">
    <property type="entry name" value="Type I PLP-dependent aspartate aminotransferase-like (Major domain)"/>
    <property type="match status" value="1"/>
</dbReference>
<dbReference type="InterPro" id="IPR015424">
    <property type="entry name" value="PyrdxlP-dep_Trfase"/>
</dbReference>
<protein>
    <submittedName>
        <fullName evidence="1">Uncharacterized protein</fullName>
    </submittedName>
</protein>
<proteinExistence type="predicted"/>
<dbReference type="Proteomes" id="UP000744032">
    <property type="component" value="Unassembled WGS sequence"/>
</dbReference>
<comment type="caution">
    <text evidence="1">The sequence shown here is derived from an EMBL/GenBank/DDBJ whole genome shotgun (WGS) entry which is preliminary data.</text>
</comment>
<dbReference type="InterPro" id="IPR015421">
    <property type="entry name" value="PyrdxlP-dep_Trfase_major"/>
</dbReference>
<organism evidence="1 2">
    <name type="scientific">Streptomyces galbus</name>
    <dbReference type="NCBI Taxonomy" id="33898"/>
    <lineage>
        <taxon>Bacteria</taxon>
        <taxon>Bacillati</taxon>
        <taxon>Actinomycetota</taxon>
        <taxon>Actinomycetes</taxon>
        <taxon>Kitasatosporales</taxon>
        <taxon>Streptomycetaceae</taxon>
        <taxon>Streptomyces</taxon>
    </lineage>
</organism>
<dbReference type="SUPFAM" id="SSF53383">
    <property type="entry name" value="PLP-dependent transferases"/>
    <property type="match status" value="1"/>
</dbReference>
<name>A0ABX1IJF9_STRGB</name>
<sequence length="50" mass="5219">MAGSQGSSVREGTGGIDLDDLERQIAAARREGLRPRACYVVPDFANPSGA</sequence>
<feature type="non-terminal residue" evidence="1">
    <location>
        <position position="50"/>
    </location>
</feature>
<evidence type="ECO:0000313" key="1">
    <source>
        <dbReference type="EMBL" id="NKQ25764.1"/>
    </source>
</evidence>
<reference evidence="1 2" key="1">
    <citation type="submission" date="2020-04" db="EMBL/GenBank/DDBJ databases">
        <title>Genome sequence of Streptomyces galbus strain I339.</title>
        <authorList>
            <person name="Silva E.A.N."/>
            <person name="Merces M."/>
            <person name="Castelo Branco A.P.O.T."/>
            <person name="Vasconcelos P.C."/>
            <person name="Costa N.P."/>
            <person name="Marinho G.C.S."/>
            <person name="Oliveira C.J.B."/>
            <person name="Araujo D."/>
            <person name="Rodrigues Junior V.S."/>
            <person name="Almeida R."/>
            <person name="Silva Filho U.R."/>
            <person name="Andrade A.S.A."/>
            <person name="Cibulski S.P."/>
        </authorList>
    </citation>
    <scope>NUCLEOTIDE SEQUENCE [LARGE SCALE GENOMIC DNA]</scope>
    <source>
        <strain evidence="1 2">I339</strain>
    </source>
</reference>
<accession>A0ABX1IJF9</accession>